<name>A0A4Q0YCZ3_9BACT</name>
<comment type="caution">
    <text evidence="2">The sequence shown here is derived from an EMBL/GenBank/DDBJ whole genome shotgun (WGS) entry which is preliminary data.</text>
</comment>
<feature type="transmembrane region" description="Helical" evidence="1">
    <location>
        <begin position="44"/>
        <end position="65"/>
    </location>
</feature>
<keyword evidence="1" id="KW-0472">Membrane</keyword>
<protein>
    <submittedName>
        <fullName evidence="2">Uncharacterized protein</fullName>
    </submittedName>
</protein>
<accession>A0A4Q0YCZ3</accession>
<gene>
    <name evidence="2" type="ORF">CRV08_08650</name>
</gene>
<evidence type="ECO:0000313" key="3">
    <source>
        <dbReference type="Proteomes" id="UP000290172"/>
    </source>
</evidence>
<dbReference type="Proteomes" id="UP000290172">
    <property type="component" value="Unassembled WGS sequence"/>
</dbReference>
<evidence type="ECO:0000313" key="2">
    <source>
        <dbReference type="EMBL" id="RXJ68310.1"/>
    </source>
</evidence>
<dbReference type="RefSeq" id="WP_164970283.1">
    <property type="nucleotide sequence ID" value="NZ_PDKJ01000006.1"/>
</dbReference>
<keyword evidence="1" id="KW-0812">Transmembrane</keyword>
<reference evidence="2 3" key="1">
    <citation type="submission" date="2017-10" db="EMBL/GenBank/DDBJ databases">
        <title>Genomics of the genus Arcobacter.</title>
        <authorList>
            <person name="Perez-Cataluna A."/>
            <person name="Figueras M.J."/>
        </authorList>
    </citation>
    <scope>NUCLEOTIDE SEQUENCE [LARGE SCALE GENOMIC DNA]</scope>
    <source>
        <strain evidence="2 3">CECT 8993</strain>
    </source>
</reference>
<dbReference type="EMBL" id="PDKJ01000006">
    <property type="protein sequence ID" value="RXJ68310.1"/>
    <property type="molecule type" value="Genomic_DNA"/>
</dbReference>
<organism evidence="2 3">
    <name type="scientific">Halarcobacter ebronensis</name>
    <dbReference type="NCBI Taxonomy" id="1462615"/>
    <lineage>
        <taxon>Bacteria</taxon>
        <taxon>Pseudomonadati</taxon>
        <taxon>Campylobacterota</taxon>
        <taxon>Epsilonproteobacteria</taxon>
        <taxon>Campylobacterales</taxon>
        <taxon>Arcobacteraceae</taxon>
        <taxon>Halarcobacter</taxon>
    </lineage>
</organism>
<dbReference type="AlphaFoldDB" id="A0A4Q0YCZ3"/>
<proteinExistence type="predicted"/>
<feature type="transmembrane region" description="Helical" evidence="1">
    <location>
        <begin position="71"/>
        <end position="98"/>
    </location>
</feature>
<sequence length="351" mass="37881">MILKVIYRYTYVKNNPLKYTDPSGFFFKKLFRAINKVFKAIKKYIKVIIAVVVTVIIAIYAPYLLGFTQSIGLSAMASLTFAQAMVVGAISGFASGFIMTGTLSGAVKGALWGAISAGVAQAIGHAEALRAFKEALGGMGQHIMHGITRAAITKAQGGRWSSGFWSGLAGSALGATMGKLENVHVSIKAVINSIASGLISKVSGGKFANGAVTGAFVYLFNHALDELLNSTKMTASQKQMIKDNYDRTEESIARYKLMAKVRAEDSPLEDVSYVLLPVSKIVVRDAWNFQLRNAATNNQLIVNYLENMPLGPPSPTWIGYGEGLKAIYDHLKDRFSSSNSGYNPNDKSVPK</sequence>
<keyword evidence="1" id="KW-1133">Transmembrane helix</keyword>
<evidence type="ECO:0000256" key="1">
    <source>
        <dbReference type="SAM" id="Phobius"/>
    </source>
</evidence>